<dbReference type="Gene3D" id="1.10.260.40">
    <property type="entry name" value="lambda repressor-like DNA-binding domains"/>
    <property type="match status" value="1"/>
</dbReference>
<dbReference type="EMBL" id="QMEY01000009">
    <property type="protein sequence ID" value="RBQ17978.1"/>
    <property type="molecule type" value="Genomic_DNA"/>
</dbReference>
<evidence type="ECO:0000259" key="2">
    <source>
        <dbReference type="PROSITE" id="PS50943"/>
    </source>
</evidence>
<protein>
    <submittedName>
        <fullName evidence="3">XRE family transcriptional regulator</fullName>
    </submittedName>
</protein>
<sequence>MLVSPKRFCKTEPHVIPQSQGKHIAPALRPPSTGDPVPYSPTVRRRRLSSLLRRLRQDAGLHADEVARRLEWTASKLTRMERNEWKLPSVRDVRDLLDVYGVTDPSLREAVIALAREARQRGWWEEYKDVFLVGALPEFETEASEIRAFQALLVPGLLQTPDYAAAVFRGGGRAIDDAKVRRRVEARMARQQIFERNDPPVFRAVIDEAALAKHVGGADVMRKQILHIADMATRSHIDVHVVPNGMGAHAALDNPFTILRFATPEDPSLVHVGTVAGDLFLEKTDDVRSYTLAYDHVRASALSADASLAYLAELADRFR</sequence>
<organism evidence="3 4">
    <name type="scientific">Spongiactinospora rosea</name>
    <dbReference type="NCBI Taxonomy" id="2248750"/>
    <lineage>
        <taxon>Bacteria</taxon>
        <taxon>Bacillati</taxon>
        <taxon>Actinomycetota</taxon>
        <taxon>Actinomycetes</taxon>
        <taxon>Streptosporangiales</taxon>
        <taxon>Streptosporangiaceae</taxon>
        <taxon>Spongiactinospora</taxon>
    </lineage>
</organism>
<feature type="domain" description="HTH cro/C1-type" evidence="2">
    <location>
        <begin position="52"/>
        <end position="107"/>
    </location>
</feature>
<gene>
    <name evidence="3" type="ORF">DP939_21640</name>
</gene>
<dbReference type="SUPFAM" id="SSF47413">
    <property type="entry name" value="lambda repressor-like DNA-binding domains"/>
    <property type="match status" value="1"/>
</dbReference>
<dbReference type="InterPro" id="IPR010982">
    <property type="entry name" value="Lambda_DNA-bd_dom_sf"/>
</dbReference>
<dbReference type="PROSITE" id="PS50943">
    <property type="entry name" value="HTH_CROC1"/>
    <property type="match status" value="1"/>
</dbReference>
<dbReference type="InterPro" id="IPR001387">
    <property type="entry name" value="Cro/C1-type_HTH"/>
</dbReference>
<dbReference type="GO" id="GO:0003677">
    <property type="term" value="F:DNA binding"/>
    <property type="evidence" value="ECO:0007669"/>
    <property type="project" value="InterPro"/>
</dbReference>
<dbReference type="InterPro" id="IPR043917">
    <property type="entry name" value="DUF5753"/>
</dbReference>
<reference evidence="3 4" key="1">
    <citation type="submission" date="2018-06" db="EMBL/GenBank/DDBJ databases">
        <title>Sphaerisporangium craniellae sp. nov., isolated from a marine sponge in the South China Sea.</title>
        <authorList>
            <person name="Li L."/>
        </authorList>
    </citation>
    <scope>NUCLEOTIDE SEQUENCE [LARGE SCALE GENOMIC DNA]</scope>
    <source>
        <strain evidence="3 4">LHW63015</strain>
    </source>
</reference>
<dbReference type="Proteomes" id="UP000253303">
    <property type="component" value="Unassembled WGS sequence"/>
</dbReference>
<evidence type="ECO:0000313" key="3">
    <source>
        <dbReference type="EMBL" id="RBQ17978.1"/>
    </source>
</evidence>
<proteinExistence type="predicted"/>
<dbReference type="Pfam" id="PF13560">
    <property type="entry name" value="HTH_31"/>
    <property type="match status" value="1"/>
</dbReference>
<dbReference type="Pfam" id="PF19054">
    <property type="entry name" value="DUF5753"/>
    <property type="match status" value="1"/>
</dbReference>
<dbReference type="OrthoDB" id="5177725at2"/>
<dbReference type="SMART" id="SM00530">
    <property type="entry name" value="HTH_XRE"/>
    <property type="match status" value="1"/>
</dbReference>
<feature type="region of interest" description="Disordered" evidence="1">
    <location>
        <begin position="19"/>
        <end position="40"/>
    </location>
</feature>
<dbReference type="AlphaFoldDB" id="A0A366LVK9"/>
<evidence type="ECO:0000256" key="1">
    <source>
        <dbReference type="SAM" id="MobiDB-lite"/>
    </source>
</evidence>
<comment type="caution">
    <text evidence="3">The sequence shown here is derived from an EMBL/GenBank/DDBJ whole genome shotgun (WGS) entry which is preliminary data.</text>
</comment>
<evidence type="ECO:0000313" key="4">
    <source>
        <dbReference type="Proteomes" id="UP000253303"/>
    </source>
</evidence>
<name>A0A366LVK9_9ACTN</name>
<keyword evidence="4" id="KW-1185">Reference proteome</keyword>
<accession>A0A366LVK9</accession>
<dbReference type="CDD" id="cd00093">
    <property type="entry name" value="HTH_XRE"/>
    <property type="match status" value="1"/>
</dbReference>